<keyword evidence="3" id="KW-1185">Reference proteome</keyword>
<dbReference type="AlphaFoldDB" id="A0A090E1B7"/>
<dbReference type="EMBL" id="CCMZ01000028">
    <property type="protein sequence ID" value="CDX20835.1"/>
    <property type="molecule type" value="Genomic_DNA"/>
</dbReference>
<evidence type="ECO:0000256" key="1">
    <source>
        <dbReference type="SAM" id="MobiDB-lite"/>
    </source>
</evidence>
<gene>
    <name evidence="2" type="ORF">MPL3356_340046</name>
</gene>
<protein>
    <submittedName>
        <fullName evidence="2">Uncharacterized protein</fullName>
    </submittedName>
</protein>
<feature type="compositionally biased region" description="Polar residues" evidence="1">
    <location>
        <begin position="7"/>
        <end position="16"/>
    </location>
</feature>
<feature type="region of interest" description="Disordered" evidence="1">
    <location>
        <begin position="1"/>
        <end position="29"/>
    </location>
</feature>
<proteinExistence type="predicted"/>
<reference evidence="3" key="1">
    <citation type="submission" date="2014-08" db="EMBL/GenBank/DDBJ databases">
        <authorList>
            <person name="Moulin L."/>
        </authorList>
    </citation>
    <scope>NUCLEOTIDE SEQUENCE [LARGE SCALE GENOMIC DNA]</scope>
</reference>
<organism evidence="2 3">
    <name type="scientific">Mesorhizobium plurifarium</name>
    <dbReference type="NCBI Taxonomy" id="69974"/>
    <lineage>
        <taxon>Bacteria</taxon>
        <taxon>Pseudomonadati</taxon>
        <taxon>Pseudomonadota</taxon>
        <taxon>Alphaproteobacteria</taxon>
        <taxon>Hyphomicrobiales</taxon>
        <taxon>Phyllobacteriaceae</taxon>
        <taxon>Mesorhizobium</taxon>
    </lineage>
</organism>
<accession>A0A090E1B7</accession>
<dbReference type="Proteomes" id="UP000045285">
    <property type="component" value="Unassembled WGS sequence"/>
</dbReference>
<name>A0A090E1B7_MESPL</name>
<evidence type="ECO:0000313" key="3">
    <source>
        <dbReference type="Proteomes" id="UP000045285"/>
    </source>
</evidence>
<sequence length="208" mass="21698">MRRKVDSQSVAAQDNPKSAIKDSEGQRRSPGFLAKSCSDLVGGNMCLAVLRADSAAGSAADAAACMVDDHDHAIELAIEVVVFVVAGAEDFACVIDAVKVHDLARANLKAASAAYADRAIDSGEILRHPFGAVAGDEGARHRAVSDAARSLLAASNSAKTANVLSATTLIWVQLTGRSSARSCNSIFAVPARDCSLRTFFCSSSRFDI</sequence>
<evidence type="ECO:0000313" key="2">
    <source>
        <dbReference type="EMBL" id="CDX20835.1"/>
    </source>
</evidence>